<dbReference type="EnsemblPlants" id="AVESA.00010b.r2.7AG1190150.1">
    <property type="protein sequence ID" value="AVESA.00010b.r2.7AG1190150.1.CDS"/>
    <property type="gene ID" value="AVESA.00010b.r2.7AG1190150"/>
</dbReference>
<organism evidence="1 2">
    <name type="scientific">Avena sativa</name>
    <name type="common">Oat</name>
    <dbReference type="NCBI Taxonomy" id="4498"/>
    <lineage>
        <taxon>Eukaryota</taxon>
        <taxon>Viridiplantae</taxon>
        <taxon>Streptophyta</taxon>
        <taxon>Embryophyta</taxon>
        <taxon>Tracheophyta</taxon>
        <taxon>Spermatophyta</taxon>
        <taxon>Magnoliopsida</taxon>
        <taxon>Liliopsida</taxon>
        <taxon>Poales</taxon>
        <taxon>Poaceae</taxon>
        <taxon>BOP clade</taxon>
        <taxon>Pooideae</taxon>
        <taxon>Poodae</taxon>
        <taxon>Poeae</taxon>
        <taxon>Poeae Chloroplast Group 1 (Aveneae type)</taxon>
        <taxon>Aveninae</taxon>
        <taxon>Avena</taxon>
    </lineage>
</organism>
<keyword evidence="2" id="KW-1185">Reference proteome</keyword>
<proteinExistence type="predicted"/>
<evidence type="ECO:0000313" key="1">
    <source>
        <dbReference type="EnsemblPlants" id="AVESA.00010b.r2.7AG1190150.1.CDS"/>
    </source>
</evidence>
<reference evidence="1" key="1">
    <citation type="submission" date="2021-05" db="EMBL/GenBank/DDBJ databases">
        <authorList>
            <person name="Scholz U."/>
            <person name="Mascher M."/>
            <person name="Fiebig A."/>
        </authorList>
    </citation>
    <scope>NUCLEOTIDE SEQUENCE [LARGE SCALE GENOMIC DNA]</scope>
</reference>
<protein>
    <submittedName>
        <fullName evidence="1">Uncharacterized protein</fullName>
    </submittedName>
</protein>
<reference evidence="1" key="2">
    <citation type="submission" date="2025-09" db="UniProtKB">
        <authorList>
            <consortium name="EnsemblPlants"/>
        </authorList>
    </citation>
    <scope>IDENTIFICATION</scope>
</reference>
<dbReference type="Proteomes" id="UP001732700">
    <property type="component" value="Chromosome 7A"/>
</dbReference>
<accession>A0ACD5ZGW4</accession>
<evidence type="ECO:0000313" key="2">
    <source>
        <dbReference type="Proteomes" id="UP001732700"/>
    </source>
</evidence>
<name>A0ACD5ZGW4_AVESA</name>
<sequence length="972" mass="107872">MLGGGAGSRGGGAAAEAAKPPRCPQHRPLSRRARATAAAPESKGDAASVLEDPVVSSSVEESSFTFEFKRGSKRARKAMPLAGAHRGKENWEEGLSNASSPHLAPAKTPAEEVEFTHCAPSIVARLMGLDTVPRSKKVLDRCQSDIQSNNRLKLSGGVQEVARVSCEERPCRSSADELPELKDVFEVTDMENMAARNCALQENTRPRSNDADLEFVRRKFLDAKRLSTDEGHRNSKEFGEALEILYSKKDVFLEILQESSTAFPGHIFGYSGLQGSPHIDNGADGQYSGKYNLHRMEVECESEDSLSCMHLKETSVAPLEHLAPKGRKSSRKLSHIVVLKPDLPRKSLSPILSSQETSQFGQCTGTQWLKPPRRSMYKQDTIHLTAPGNVQVLEREGDISEQKVRKQTPKSGSRRKPSGHEHYLAVGCQREKVASASHDETMSISSSTHSAGSSVSRKARKHLSERWQLACLSNAENSVPADTRTLGEMLELTDRDATKVNTHKILSDPNTSRSTAQEMLASPVGISSKDGWKAGIYCEDDSRGGMPRNFPRSKSLPTSSTTATKLQGRRRSAPSPNLPILKDILNTPADDSGNAHVRKRSPIRKAKQKIGRVIFHAGKENMQPEKEIYVTSEKTRHSICTSDLPRASNIEHPLDVTRTEDHKAIDLVLPHDNVRNLEGQIEWTEQNLATLLSEPEQEITINNQDKIALKEGTSQLMESCIADIDHQAVKFTHSVISGSCECSSPTASSQHSSGEETAYSGIFKSVNDGIQGLRAQLKMLKMDDQVDACRDDLDAFSSDEWNDTDISDCQVKEEQLPIFKDEEDRDCTFVQEMLGTACDSPFYPEEWQFSSDVFLWLENKYSKLVLWSRSDRKLLFDLVNSILADMTAPGSSLCSKIMMSSWPEIDWRKLAENVWQTALLMRRSYQPFDLDSVQPLPLDHHPELGVFGTEIAEMIRDEVLEEFVAELVSYVS</sequence>